<name>A0AA95HCB3_9GAMM</name>
<accession>A0AA95HCB3</accession>
<dbReference type="KEGG" id="tput:QJT81_10960"/>
<reference evidence="9" key="2">
    <citation type="submission" date="2023-04" db="EMBL/GenBank/DDBJ databases">
        <authorList>
            <person name="Beletskiy A.V."/>
            <person name="Mardanov A.V."/>
            <person name="Ravin N.V."/>
        </authorList>
    </citation>
    <scope>NUCLEOTIDE SEQUENCE</scope>
    <source>
        <strain evidence="9">GKL-02</strain>
    </source>
</reference>
<dbReference type="PROSITE" id="PS51007">
    <property type="entry name" value="CYTC"/>
    <property type="match status" value="1"/>
</dbReference>
<evidence type="ECO:0000256" key="4">
    <source>
        <dbReference type="ARBA" id="ARBA00022729"/>
    </source>
</evidence>
<evidence type="ECO:0000256" key="1">
    <source>
        <dbReference type="ARBA" id="ARBA00004196"/>
    </source>
</evidence>
<evidence type="ECO:0000256" key="2">
    <source>
        <dbReference type="ARBA" id="ARBA00022617"/>
    </source>
</evidence>
<comment type="subcellular location">
    <subcellularLocation>
        <location evidence="1">Cell envelope</location>
    </subcellularLocation>
</comment>
<protein>
    <submittedName>
        <fullName evidence="9">Cytochrome c peroxidase</fullName>
    </submittedName>
</protein>
<dbReference type="SUPFAM" id="SSF46626">
    <property type="entry name" value="Cytochrome c"/>
    <property type="match status" value="2"/>
</dbReference>
<sequence>MPITAVLCLRASHYSTAIHGQSIKFIALAGILLLLAGCQDESNIYQPDNSSAKVLRSELDATLRGLIQQHGLSGDALQGRILPTIESPLAQLGMQLFFSKSLSGNRDVACASCHHPLLGGGDNLSLSIGVDAVDPNVLGHKRLLQGNLSPSVPRNAPTTFNIGLWRQFMFHDGRVAQLDKGIMTPDVAYLQLDPLAGSNLVHAQARFPVTSNHEMRGKTFDVGGTAQSCRERLAERLGGYGAILDERLPATETDYWLNTFRNVYQQPQAQAAELITEQNIAAALAEYQRSQVFVNHAWKQYVQGELAAISEPAKRGALLFFREREAGGYACASCHRGDFFTDELFRNVLMPPLGPGKGNRDTEVQQDYGRWLVTQNPDDKFRFRTPSLLNVAVTGPWGHNGAYTSLDAIVRHMLNPFQAALNYDSGQLKQPNIPTEQFAANLRDMLGSNTDMAGQAYQEEDVQYLVAFLHTLTDPCVTHADCLQPWIPPVAGSPESILWARF</sequence>
<dbReference type="GO" id="GO:0020037">
    <property type="term" value="F:heme binding"/>
    <property type="evidence" value="ECO:0007669"/>
    <property type="project" value="InterPro"/>
</dbReference>
<dbReference type="Gene3D" id="1.10.760.10">
    <property type="entry name" value="Cytochrome c-like domain"/>
    <property type="match status" value="2"/>
</dbReference>
<dbReference type="AlphaFoldDB" id="A0AA95HCB3"/>
<feature type="domain" description="Cytochrome c" evidence="8">
    <location>
        <begin position="311"/>
        <end position="473"/>
    </location>
</feature>
<proteinExistence type="predicted"/>
<evidence type="ECO:0000259" key="8">
    <source>
        <dbReference type="PROSITE" id="PS51007"/>
    </source>
</evidence>
<keyword evidence="4" id="KW-0732">Signal</keyword>
<evidence type="ECO:0000256" key="7">
    <source>
        <dbReference type="PROSITE-ProRule" id="PRU00433"/>
    </source>
</evidence>
<dbReference type="InterPro" id="IPR036909">
    <property type="entry name" value="Cyt_c-like_dom_sf"/>
</dbReference>
<keyword evidence="6 7" id="KW-0408">Iron</keyword>
<keyword evidence="2 7" id="KW-0349">Heme</keyword>
<dbReference type="InterPro" id="IPR051395">
    <property type="entry name" value="Cytochrome_c_Peroxidase/MauG"/>
</dbReference>
<evidence type="ECO:0000256" key="5">
    <source>
        <dbReference type="ARBA" id="ARBA00023002"/>
    </source>
</evidence>
<reference evidence="9" key="1">
    <citation type="journal article" date="2023" name="Int. J. Mol. Sci.">
        <title>Metagenomics Revealed a New Genus 'Candidatus Thiocaldithrix dubininis' gen. nov., sp. nov. and a New Species 'Candidatus Thiothrix putei' sp. nov. in the Family Thiotrichaceae, Some Members of Which Have Traits of Both Na+- and H+-Motive Energetics.</title>
        <authorList>
            <person name="Ravin N.V."/>
            <person name="Muntyan M.S."/>
            <person name="Smolyakov D.D."/>
            <person name="Rudenko T.S."/>
            <person name="Beletsky A.V."/>
            <person name="Mardanov A.V."/>
            <person name="Grabovich M.Y."/>
        </authorList>
    </citation>
    <scope>NUCLEOTIDE SEQUENCE</scope>
    <source>
        <strain evidence="9">GKL-02</strain>
    </source>
</reference>
<evidence type="ECO:0000256" key="6">
    <source>
        <dbReference type="ARBA" id="ARBA00023004"/>
    </source>
</evidence>
<keyword evidence="3 7" id="KW-0479">Metal-binding</keyword>
<dbReference type="InterPro" id="IPR004852">
    <property type="entry name" value="Di-haem_cyt_c_peroxidsae"/>
</dbReference>
<dbReference type="GO" id="GO:0046872">
    <property type="term" value="F:metal ion binding"/>
    <property type="evidence" value="ECO:0007669"/>
    <property type="project" value="UniProtKB-KW"/>
</dbReference>
<dbReference type="PANTHER" id="PTHR30600:SF10">
    <property type="entry name" value="BLL6722 PROTEIN"/>
    <property type="match status" value="1"/>
</dbReference>
<dbReference type="EMBL" id="CP124756">
    <property type="protein sequence ID" value="WGZ92404.1"/>
    <property type="molecule type" value="Genomic_DNA"/>
</dbReference>
<dbReference type="PANTHER" id="PTHR30600">
    <property type="entry name" value="CYTOCHROME C PEROXIDASE-RELATED"/>
    <property type="match status" value="1"/>
</dbReference>
<gene>
    <name evidence="9" type="ORF">QJT81_10960</name>
</gene>
<organism evidence="9">
    <name type="scientific">Candidatus Thiothrix putei</name>
    <dbReference type="NCBI Taxonomy" id="3080811"/>
    <lineage>
        <taxon>Bacteria</taxon>
        <taxon>Pseudomonadati</taxon>
        <taxon>Pseudomonadota</taxon>
        <taxon>Gammaproteobacteria</taxon>
        <taxon>Thiotrichales</taxon>
        <taxon>Thiotrichaceae</taxon>
        <taxon>Thiothrix</taxon>
    </lineage>
</organism>
<dbReference type="InterPro" id="IPR009056">
    <property type="entry name" value="Cyt_c-like_dom"/>
</dbReference>
<evidence type="ECO:0000313" key="9">
    <source>
        <dbReference type="EMBL" id="WGZ92404.1"/>
    </source>
</evidence>
<dbReference type="GO" id="GO:0030313">
    <property type="term" value="C:cell envelope"/>
    <property type="evidence" value="ECO:0007669"/>
    <property type="project" value="UniProtKB-SubCell"/>
</dbReference>
<dbReference type="Pfam" id="PF03150">
    <property type="entry name" value="CCP_MauG"/>
    <property type="match status" value="1"/>
</dbReference>
<dbReference type="Proteomes" id="UP001301326">
    <property type="component" value="Chromosome"/>
</dbReference>
<dbReference type="GO" id="GO:0009055">
    <property type="term" value="F:electron transfer activity"/>
    <property type="evidence" value="ECO:0007669"/>
    <property type="project" value="InterPro"/>
</dbReference>
<keyword evidence="9" id="KW-0575">Peroxidase</keyword>
<dbReference type="GO" id="GO:0004130">
    <property type="term" value="F:cytochrome-c peroxidase activity"/>
    <property type="evidence" value="ECO:0007669"/>
    <property type="project" value="TreeGrafter"/>
</dbReference>
<keyword evidence="5" id="KW-0560">Oxidoreductase</keyword>
<evidence type="ECO:0000256" key="3">
    <source>
        <dbReference type="ARBA" id="ARBA00022723"/>
    </source>
</evidence>